<evidence type="ECO:0000256" key="2">
    <source>
        <dbReference type="ARBA" id="ARBA00022980"/>
    </source>
</evidence>
<dbReference type="InterPro" id="IPR000915">
    <property type="entry name" value="60S_ribosomal_eL6"/>
</dbReference>
<dbReference type="InterPro" id="IPR008991">
    <property type="entry name" value="Translation_prot_SH3-like_sf"/>
</dbReference>
<proteinExistence type="inferred from homology"/>
<dbReference type="Proteomes" id="UP001195914">
    <property type="component" value="Unassembled WGS sequence"/>
</dbReference>
<dbReference type="Gene3D" id="2.30.30.30">
    <property type="match status" value="1"/>
</dbReference>
<evidence type="ECO:0000256" key="1">
    <source>
        <dbReference type="ARBA" id="ARBA00010592"/>
    </source>
</evidence>
<evidence type="ECO:0000313" key="4">
    <source>
        <dbReference type="EMBL" id="KAK1934068.1"/>
    </source>
</evidence>
<dbReference type="SUPFAM" id="SSF50104">
    <property type="entry name" value="Translation proteins SH3-like domain"/>
    <property type="match status" value="1"/>
</dbReference>
<dbReference type="GO" id="GO:0003723">
    <property type="term" value="F:RNA binding"/>
    <property type="evidence" value="ECO:0007669"/>
    <property type="project" value="TreeGrafter"/>
</dbReference>
<reference evidence="4" key="2">
    <citation type="submission" date="2021-05" db="EMBL/GenBank/DDBJ databases">
        <authorList>
            <person name="Pain A."/>
        </authorList>
    </citation>
    <scope>NUCLEOTIDE SEQUENCE</scope>
    <source>
        <strain evidence="4">1802A</strain>
    </source>
</reference>
<accession>A0AAD9G923</accession>
<dbReference type="GO" id="GO:0000027">
    <property type="term" value="P:ribosomal large subunit assembly"/>
    <property type="evidence" value="ECO:0007669"/>
    <property type="project" value="TreeGrafter"/>
</dbReference>
<keyword evidence="3" id="KW-0687">Ribonucleoprotein</keyword>
<dbReference type="GO" id="GO:0022625">
    <property type="term" value="C:cytosolic large ribosomal subunit"/>
    <property type="evidence" value="ECO:0007669"/>
    <property type="project" value="TreeGrafter"/>
</dbReference>
<dbReference type="EMBL" id="JAHBMH010000067">
    <property type="protein sequence ID" value="KAK1934068.1"/>
    <property type="molecule type" value="Genomic_DNA"/>
</dbReference>
<evidence type="ECO:0000313" key="5">
    <source>
        <dbReference type="Proteomes" id="UP001195914"/>
    </source>
</evidence>
<dbReference type="CDD" id="cd13156">
    <property type="entry name" value="KOW_RPL6"/>
    <property type="match status" value="1"/>
</dbReference>
<protein>
    <submittedName>
        <fullName evidence="4">Ribosomal protein L6e</fullName>
    </submittedName>
</protein>
<dbReference type="Pfam" id="PF01159">
    <property type="entry name" value="Ribosomal_L6e"/>
    <property type="match status" value="1"/>
</dbReference>
<dbReference type="GO" id="GO:0002181">
    <property type="term" value="P:cytoplasmic translation"/>
    <property type="evidence" value="ECO:0007669"/>
    <property type="project" value="TreeGrafter"/>
</dbReference>
<keyword evidence="5" id="KW-1185">Reference proteome</keyword>
<dbReference type="InterPro" id="IPR014722">
    <property type="entry name" value="Rib_uL2_dom2"/>
</dbReference>
<reference evidence="4" key="1">
    <citation type="journal article" date="2014" name="Nucleic Acids Res.">
        <title>The evolutionary dynamics of variant antigen genes in Babesia reveal a history of genomic innovation underlying host-parasite interaction.</title>
        <authorList>
            <person name="Jackson A.P."/>
            <person name="Otto T.D."/>
            <person name="Darby A."/>
            <person name="Ramaprasad A."/>
            <person name="Xia D."/>
            <person name="Echaide I.E."/>
            <person name="Farber M."/>
            <person name="Gahlot S."/>
            <person name="Gamble J."/>
            <person name="Gupta D."/>
            <person name="Gupta Y."/>
            <person name="Jackson L."/>
            <person name="Malandrin L."/>
            <person name="Malas T.B."/>
            <person name="Moussa E."/>
            <person name="Nair M."/>
            <person name="Reid A.J."/>
            <person name="Sanders M."/>
            <person name="Sharma J."/>
            <person name="Tracey A."/>
            <person name="Quail M.A."/>
            <person name="Weir W."/>
            <person name="Wastling J.M."/>
            <person name="Hall N."/>
            <person name="Willadsen P."/>
            <person name="Lingelbach K."/>
            <person name="Shiels B."/>
            <person name="Tait A."/>
            <person name="Berriman M."/>
            <person name="Allred D.R."/>
            <person name="Pain A."/>
        </authorList>
    </citation>
    <scope>NUCLEOTIDE SEQUENCE</scope>
    <source>
        <strain evidence="4">1802A</strain>
    </source>
</reference>
<gene>
    <name evidence="4" type="ORF">X943_003029</name>
</gene>
<comment type="caution">
    <text evidence="4">The sequence shown here is derived from an EMBL/GenBank/DDBJ whole genome shotgun (WGS) entry which is preliminary data.</text>
</comment>
<dbReference type="PANTHER" id="PTHR10715:SF0">
    <property type="entry name" value="LARGE RIBOSOMAL SUBUNIT PROTEIN EL6"/>
    <property type="match status" value="1"/>
</dbReference>
<dbReference type="AlphaFoldDB" id="A0AAD9G923"/>
<evidence type="ECO:0000256" key="3">
    <source>
        <dbReference type="ARBA" id="ARBA00023274"/>
    </source>
</evidence>
<comment type="similarity">
    <text evidence="1">Belongs to the eukaryotic ribosomal protein eL6 family.</text>
</comment>
<keyword evidence="2 4" id="KW-0689">Ribosomal protein</keyword>
<name>A0AAD9G923_BABDI</name>
<dbReference type="InterPro" id="IPR041997">
    <property type="entry name" value="Ribosomal_eL6_KOW"/>
</dbReference>
<organism evidence="4 5">
    <name type="scientific">Babesia divergens</name>
    <dbReference type="NCBI Taxonomy" id="32595"/>
    <lineage>
        <taxon>Eukaryota</taxon>
        <taxon>Sar</taxon>
        <taxon>Alveolata</taxon>
        <taxon>Apicomplexa</taxon>
        <taxon>Aconoidasida</taxon>
        <taxon>Piroplasmida</taxon>
        <taxon>Babesiidae</taxon>
        <taxon>Babesia</taxon>
    </lineage>
</organism>
<sequence>MSHAGKTLRPKVLLNRRKKILTAAGRFKTVGRKVGGTPTVRSSLKPGTVLILLSGSYKGKRVVLLKVLKESGLLVVTGPFLFNGVPLRRVNPRYVIATSTNIFEMPEVSGPECRAAVEAAVAGLSDASFGKTKETRLAEFKDRKKRNKKDAMFVDNAEAEKTSEETKKMIKEKQDKIDGALTPFLKKYELLCQYLKTRFTLRSGMYPHKLKF</sequence>
<dbReference type="PANTHER" id="PTHR10715">
    <property type="entry name" value="60S RIBOSOMAL PROTEIN L6"/>
    <property type="match status" value="1"/>
</dbReference>
<dbReference type="GO" id="GO:0003735">
    <property type="term" value="F:structural constituent of ribosome"/>
    <property type="evidence" value="ECO:0007669"/>
    <property type="project" value="InterPro"/>
</dbReference>